<dbReference type="InterPro" id="IPR045196">
    <property type="entry name" value="IF2/IF5"/>
</dbReference>
<dbReference type="Proteomes" id="UP000541610">
    <property type="component" value="Unassembled WGS sequence"/>
</dbReference>
<comment type="caution">
    <text evidence="6">The sequence shown here is derived from an EMBL/GenBank/DDBJ whole genome shotgun (WGS) entry which is preliminary data.</text>
</comment>
<evidence type="ECO:0000256" key="2">
    <source>
        <dbReference type="ARBA" id="ARBA00022540"/>
    </source>
</evidence>
<name>A0A7J6LJG9_PEROL</name>
<dbReference type="EMBL" id="JABANP010000100">
    <property type="protein sequence ID" value="KAF4690373.1"/>
    <property type="molecule type" value="Genomic_DNA"/>
</dbReference>
<dbReference type="GO" id="GO:0003729">
    <property type="term" value="F:mRNA binding"/>
    <property type="evidence" value="ECO:0007669"/>
    <property type="project" value="TreeGrafter"/>
</dbReference>
<dbReference type="EMBL" id="JABAHT010000284">
    <property type="protein sequence ID" value="KAF4659041.1"/>
    <property type="molecule type" value="Genomic_DNA"/>
</dbReference>
<evidence type="ECO:0000313" key="7">
    <source>
        <dbReference type="EMBL" id="KAF4663779.1"/>
    </source>
</evidence>
<dbReference type="EMBL" id="JABANN010000279">
    <property type="protein sequence ID" value="KAF4663779.1"/>
    <property type="molecule type" value="Genomic_DNA"/>
</dbReference>
<organism evidence="6 10">
    <name type="scientific">Perkinsus olseni</name>
    <name type="common">Perkinsus atlanticus</name>
    <dbReference type="NCBI Taxonomy" id="32597"/>
    <lineage>
        <taxon>Eukaryota</taxon>
        <taxon>Sar</taxon>
        <taxon>Alveolata</taxon>
        <taxon>Perkinsozoa</taxon>
        <taxon>Perkinsea</taxon>
        <taxon>Perkinsida</taxon>
        <taxon>Perkinsidae</taxon>
        <taxon>Perkinsus</taxon>
    </lineage>
</organism>
<dbReference type="PANTHER" id="PTHR23001:SF3">
    <property type="entry name" value="EUKARYOTIC TRANSLATION INITIATION FACTOR 2 SUBUNIT 2"/>
    <property type="match status" value="1"/>
</dbReference>
<evidence type="ECO:0000313" key="10">
    <source>
        <dbReference type="Proteomes" id="UP000570595"/>
    </source>
</evidence>
<reference evidence="9 10" key="1">
    <citation type="submission" date="2020-04" db="EMBL/GenBank/DDBJ databases">
        <title>Perkinsus olseni comparative genomics.</title>
        <authorList>
            <person name="Bogema D.R."/>
        </authorList>
    </citation>
    <scope>NUCLEOTIDE SEQUENCE [LARGE SCALE GENOMIC DNA]</scope>
    <source>
        <strain evidence="8">00978-12</strain>
        <strain evidence="6">ATCC PRA-179</strain>
        <strain evidence="7">ATCC PRA-31</strain>
    </source>
</reference>
<dbReference type="Proteomes" id="UP000570595">
    <property type="component" value="Unassembled WGS sequence"/>
</dbReference>
<dbReference type="OrthoDB" id="10255414at2759"/>
<dbReference type="SMART" id="SM00653">
    <property type="entry name" value="eIF2B_5"/>
    <property type="match status" value="1"/>
</dbReference>
<feature type="compositionally biased region" description="Basic residues" evidence="4">
    <location>
        <begin position="17"/>
        <end position="33"/>
    </location>
</feature>
<evidence type="ECO:0000313" key="9">
    <source>
        <dbReference type="Proteomes" id="UP000541610"/>
    </source>
</evidence>
<dbReference type="InterPro" id="IPR002735">
    <property type="entry name" value="Transl_init_fac_IF2/IF5_dom"/>
</dbReference>
<sequence length="211" mass="23740">MADVEQQLEAEHFDFGKKKKKSSKEKKAKKEKKSKSSHEGEDASFQRGVVYPYEQLLARVHEMINEKNPALGGSKRAMRLPPPKIERVGSKRVSFVNFGEICARMNRSKEHVLQFFLSELGTTGSLAADGQLILKGRYMAKHIESLLRKYLSAYVTCPMCKSLNTEFVRDPATRLYAMKCNNCGASRTVHAIKSGFHATTRADRKAAKLAK</sequence>
<evidence type="ECO:0000313" key="6">
    <source>
        <dbReference type="EMBL" id="KAF4659041.1"/>
    </source>
</evidence>
<dbReference type="GO" id="GO:0005850">
    <property type="term" value="C:eukaryotic translation initiation factor 2 complex"/>
    <property type="evidence" value="ECO:0007669"/>
    <property type="project" value="TreeGrafter"/>
</dbReference>
<dbReference type="Gene3D" id="3.30.30.170">
    <property type="match status" value="1"/>
</dbReference>
<keyword evidence="2 6" id="KW-0396">Initiation factor</keyword>
<evidence type="ECO:0000256" key="3">
    <source>
        <dbReference type="ARBA" id="ARBA00022917"/>
    </source>
</evidence>
<dbReference type="Pfam" id="PF01873">
    <property type="entry name" value="eIF-5_eIF-2B"/>
    <property type="match status" value="1"/>
</dbReference>
<dbReference type="InterPro" id="IPR016190">
    <property type="entry name" value="Transl_init_fac_IF2/IF5_Zn-bd"/>
</dbReference>
<dbReference type="SUPFAM" id="SSF100966">
    <property type="entry name" value="Translation initiation factor 2 beta, aIF2beta, N-terminal domain"/>
    <property type="match status" value="1"/>
</dbReference>
<dbReference type="FunFam" id="3.30.30.170:FF:000001">
    <property type="entry name" value="Eukaryotic translation initiation factor 2 subunit"/>
    <property type="match status" value="1"/>
</dbReference>
<comment type="similarity">
    <text evidence="1">Belongs to the eIF-2-beta/eIF-5 family.</text>
</comment>
<dbReference type="GO" id="GO:0001731">
    <property type="term" value="P:formation of translation preinitiation complex"/>
    <property type="evidence" value="ECO:0007669"/>
    <property type="project" value="TreeGrafter"/>
</dbReference>
<protein>
    <submittedName>
        <fullName evidence="6">Eukaryotic translation initiation factor 2</fullName>
    </submittedName>
</protein>
<accession>A0A7J6LJG9</accession>
<keyword evidence="3" id="KW-0648">Protein biosynthesis</keyword>
<evidence type="ECO:0000313" key="8">
    <source>
        <dbReference type="EMBL" id="KAF4690373.1"/>
    </source>
</evidence>
<dbReference type="AlphaFoldDB" id="A0A7J6LJG9"/>
<evidence type="ECO:0000256" key="4">
    <source>
        <dbReference type="SAM" id="MobiDB-lite"/>
    </source>
</evidence>
<feature type="region of interest" description="Disordered" evidence="4">
    <location>
        <begin position="1"/>
        <end position="41"/>
    </location>
</feature>
<dbReference type="GO" id="GO:0031369">
    <property type="term" value="F:translation initiation factor binding"/>
    <property type="evidence" value="ECO:0007669"/>
    <property type="project" value="TreeGrafter"/>
</dbReference>
<dbReference type="GO" id="GO:0003743">
    <property type="term" value="F:translation initiation factor activity"/>
    <property type="evidence" value="ECO:0007669"/>
    <property type="project" value="UniProtKB-KW"/>
</dbReference>
<proteinExistence type="inferred from homology"/>
<gene>
    <name evidence="6" type="primary">EIF2S2</name>
    <name evidence="7" type="ORF">FOL46_004549</name>
    <name evidence="8" type="ORF">FOZ60_000252</name>
    <name evidence="6" type="ORF">FOZ61_005045</name>
</gene>
<dbReference type="SUPFAM" id="SSF75689">
    <property type="entry name" value="Zinc-binding domain of translation initiation factor 2 beta"/>
    <property type="match status" value="1"/>
</dbReference>
<evidence type="ECO:0000256" key="1">
    <source>
        <dbReference type="ARBA" id="ARBA00010397"/>
    </source>
</evidence>
<feature type="domain" description="Translation initiation factor IF2/IF5" evidence="5">
    <location>
        <begin position="75"/>
        <end position="186"/>
    </location>
</feature>
<dbReference type="Proteomes" id="UP000572268">
    <property type="component" value="Unassembled WGS sequence"/>
</dbReference>
<dbReference type="InterPro" id="IPR016189">
    <property type="entry name" value="Transl_init_fac_IF2/IF5_N"/>
</dbReference>
<dbReference type="PANTHER" id="PTHR23001">
    <property type="entry name" value="EUKARYOTIC TRANSLATION INITIATION FACTOR"/>
    <property type="match status" value="1"/>
</dbReference>
<evidence type="ECO:0000259" key="5">
    <source>
        <dbReference type="SMART" id="SM00653"/>
    </source>
</evidence>